<proteinExistence type="predicted"/>
<dbReference type="Proteomes" id="UP000256805">
    <property type="component" value="Unassembled WGS sequence"/>
</dbReference>
<gene>
    <name evidence="1" type="ORF">CBM2634_A170058</name>
</gene>
<reference evidence="1 2" key="1">
    <citation type="submission" date="2018-01" db="EMBL/GenBank/DDBJ databases">
        <authorList>
            <person name="Gaut B.S."/>
            <person name="Morton B.R."/>
            <person name="Clegg M.T."/>
            <person name="Duvall M.R."/>
        </authorList>
    </citation>
    <scope>NUCLEOTIDE SEQUENCE [LARGE SCALE GENOMIC DNA]</scope>
    <source>
        <strain evidence="1">Cupriavidus taiwanensis cmp 52</strain>
    </source>
</reference>
<evidence type="ECO:0000313" key="1">
    <source>
        <dbReference type="EMBL" id="SPR97328.1"/>
    </source>
</evidence>
<sequence>MPPRNAFNLSYAGDLANNHSAGIFYREHNIRDGTKSKSPPRATCNRGEFNILV</sequence>
<organism evidence="1 2">
    <name type="scientific">Cupriavidus taiwanensis</name>
    <dbReference type="NCBI Taxonomy" id="164546"/>
    <lineage>
        <taxon>Bacteria</taxon>
        <taxon>Pseudomonadati</taxon>
        <taxon>Pseudomonadota</taxon>
        <taxon>Betaproteobacteria</taxon>
        <taxon>Burkholderiales</taxon>
        <taxon>Burkholderiaceae</taxon>
        <taxon>Cupriavidus</taxon>
    </lineage>
</organism>
<dbReference type="EMBL" id="OVTA01000009">
    <property type="protein sequence ID" value="SPR97328.1"/>
    <property type="molecule type" value="Genomic_DNA"/>
</dbReference>
<name>A0A375IWM4_9BURK</name>
<dbReference type="AlphaFoldDB" id="A0A375IWM4"/>
<protein>
    <submittedName>
        <fullName evidence="1">Uncharacterized protein</fullName>
    </submittedName>
</protein>
<evidence type="ECO:0000313" key="2">
    <source>
        <dbReference type="Proteomes" id="UP000256805"/>
    </source>
</evidence>
<accession>A0A375IWM4</accession>